<dbReference type="Proteomes" id="UP001170717">
    <property type="component" value="Unassembled WGS sequence"/>
</dbReference>
<evidence type="ECO:0000313" key="2">
    <source>
        <dbReference type="EMBL" id="MDO6576753.1"/>
    </source>
</evidence>
<dbReference type="EMBL" id="JAUOQI010000003">
    <property type="protein sequence ID" value="MDO6576753.1"/>
    <property type="molecule type" value="Genomic_DNA"/>
</dbReference>
<proteinExistence type="inferred from homology"/>
<sequence>MNLSCLLCYQASPAPVCHWCEHDIFFFSAKEHGHNLLSFGPVGRHVKHSSYNGLSVLALHTYPITTLIHGFKFQHSLTSGKVLAKWFVGKQQHLAHHTPQVSHNAAQLLLPVPLSSWRLATRHYNQAAVLAKSIGGALNIPICTNWAIRQGMSAQHHLGKAQRLQHAKQVFSLAPQCIDKLVASNPALKCIAIVDDVITTGVTVNALASLLKARYPQLSIIVWAMTFTPPPKSSLLTARMAAR</sequence>
<name>A0AAW7YZX0_9ALTE</name>
<dbReference type="InterPro" id="IPR051910">
    <property type="entry name" value="ComF/GntX_DNA_util-trans"/>
</dbReference>
<accession>A0AAW7YZX0</accession>
<dbReference type="InterPro" id="IPR000836">
    <property type="entry name" value="PRTase_dom"/>
</dbReference>
<protein>
    <submittedName>
        <fullName evidence="2">ComF family protein</fullName>
    </submittedName>
</protein>
<dbReference type="PANTHER" id="PTHR47505">
    <property type="entry name" value="DNA UTILIZATION PROTEIN YHGH"/>
    <property type="match status" value="1"/>
</dbReference>
<organism evidence="2 3">
    <name type="scientific">Alteromonas stellipolaris</name>
    <dbReference type="NCBI Taxonomy" id="233316"/>
    <lineage>
        <taxon>Bacteria</taxon>
        <taxon>Pseudomonadati</taxon>
        <taxon>Pseudomonadota</taxon>
        <taxon>Gammaproteobacteria</taxon>
        <taxon>Alteromonadales</taxon>
        <taxon>Alteromonadaceae</taxon>
        <taxon>Alteromonas/Salinimonas group</taxon>
        <taxon>Alteromonas</taxon>
    </lineage>
</organism>
<evidence type="ECO:0000313" key="3">
    <source>
        <dbReference type="Proteomes" id="UP001170717"/>
    </source>
</evidence>
<comment type="similarity">
    <text evidence="1">Belongs to the ComF/GntX family.</text>
</comment>
<dbReference type="CDD" id="cd06223">
    <property type="entry name" value="PRTases_typeI"/>
    <property type="match status" value="1"/>
</dbReference>
<gene>
    <name evidence="2" type="ORF">Q4527_05085</name>
</gene>
<reference evidence="2" key="1">
    <citation type="submission" date="2023-07" db="EMBL/GenBank/DDBJ databases">
        <title>Genome content predicts the carbon catabolic preferences of heterotrophic bacteria.</title>
        <authorList>
            <person name="Gralka M."/>
        </authorList>
    </citation>
    <scope>NUCLEOTIDE SEQUENCE</scope>
    <source>
        <strain evidence="2">F2M12</strain>
    </source>
</reference>
<dbReference type="RefSeq" id="WP_303538129.1">
    <property type="nucleotide sequence ID" value="NZ_JAUOQI010000003.1"/>
</dbReference>
<dbReference type="InterPro" id="IPR029057">
    <property type="entry name" value="PRTase-like"/>
</dbReference>
<dbReference type="AlphaFoldDB" id="A0AAW7YZX0"/>
<dbReference type="PANTHER" id="PTHR47505:SF1">
    <property type="entry name" value="DNA UTILIZATION PROTEIN YHGH"/>
    <property type="match status" value="1"/>
</dbReference>
<dbReference type="SUPFAM" id="SSF53271">
    <property type="entry name" value="PRTase-like"/>
    <property type="match status" value="1"/>
</dbReference>
<evidence type="ECO:0000256" key="1">
    <source>
        <dbReference type="ARBA" id="ARBA00008007"/>
    </source>
</evidence>
<comment type="caution">
    <text evidence="2">The sequence shown here is derived from an EMBL/GenBank/DDBJ whole genome shotgun (WGS) entry which is preliminary data.</text>
</comment>
<dbReference type="Gene3D" id="3.40.50.2020">
    <property type="match status" value="1"/>
</dbReference>